<organism evidence="8 9">
    <name type="scientific">Pseudanabaena cinerea FACHB-1277</name>
    <dbReference type="NCBI Taxonomy" id="2949581"/>
    <lineage>
        <taxon>Bacteria</taxon>
        <taxon>Bacillati</taxon>
        <taxon>Cyanobacteriota</taxon>
        <taxon>Cyanophyceae</taxon>
        <taxon>Pseudanabaenales</taxon>
        <taxon>Pseudanabaenaceae</taxon>
        <taxon>Pseudanabaena</taxon>
        <taxon>Pseudanabaena cinerea</taxon>
    </lineage>
</organism>
<dbReference type="AlphaFoldDB" id="A0A926UWK9"/>
<proteinExistence type="predicted"/>
<dbReference type="InterPro" id="IPR025937">
    <property type="entry name" value="PDGLE_dom"/>
</dbReference>
<comment type="caution">
    <text evidence="8">The sequence shown here is derived from an EMBL/GenBank/DDBJ whole genome shotgun (WGS) entry which is preliminary data.</text>
</comment>
<accession>A0A926UWK9</accession>
<feature type="transmembrane region" description="Helical" evidence="6">
    <location>
        <begin position="82"/>
        <end position="103"/>
    </location>
</feature>
<dbReference type="Proteomes" id="UP000631421">
    <property type="component" value="Unassembled WGS sequence"/>
</dbReference>
<sequence>MTKKSGANNIFVFVGLAIALSIAAFLSPLASQDPDGLDRVAEDLKFNDRAIEKPITKDMPTAQIFDEYSLKAVSNEKLSTGIAGIMGTLLTFSLTWGLGKLVIRKPSK</sequence>
<protein>
    <submittedName>
        <fullName evidence="8">PDGLE domain-containing protein</fullName>
    </submittedName>
</protein>
<feature type="domain" description="PDGLE" evidence="7">
    <location>
        <begin position="11"/>
        <end position="104"/>
    </location>
</feature>
<evidence type="ECO:0000313" key="8">
    <source>
        <dbReference type="EMBL" id="MBD2152520.1"/>
    </source>
</evidence>
<reference evidence="8" key="1">
    <citation type="journal article" date="2015" name="ISME J.">
        <title>Draft Genome Sequence of Streptomyces incarnatus NRRL8089, which Produces the Nucleoside Antibiotic Sinefungin.</title>
        <authorList>
            <person name="Oshima K."/>
            <person name="Hattori M."/>
            <person name="Shimizu H."/>
            <person name="Fukuda K."/>
            <person name="Nemoto M."/>
            <person name="Inagaki K."/>
            <person name="Tamura T."/>
        </authorList>
    </citation>
    <scope>NUCLEOTIDE SEQUENCE</scope>
    <source>
        <strain evidence="8">FACHB-1277</strain>
    </source>
</reference>
<name>A0A926UWK9_9CYAN</name>
<dbReference type="RefSeq" id="WP_190352986.1">
    <property type="nucleotide sequence ID" value="NZ_JACJPY010000113.1"/>
</dbReference>
<keyword evidence="4 6" id="KW-1133">Transmembrane helix</keyword>
<dbReference type="Pfam" id="PF13190">
    <property type="entry name" value="PDGLE"/>
    <property type="match status" value="1"/>
</dbReference>
<dbReference type="GO" id="GO:0005886">
    <property type="term" value="C:plasma membrane"/>
    <property type="evidence" value="ECO:0007669"/>
    <property type="project" value="UniProtKB-SubCell"/>
</dbReference>
<evidence type="ECO:0000256" key="1">
    <source>
        <dbReference type="ARBA" id="ARBA00004236"/>
    </source>
</evidence>
<evidence type="ECO:0000256" key="4">
    <source>
        <dbReference type="ARBA" id="ARBA00022989"/>
    </source>
</evidence>
<evidence type="ECO:0000256" key="5">
    <source>
        <dbReference type="ARBA" id="ARBA00023136"/>
    </source>
</evidence>
<evidence type="ECO:0000256" key="6">
    <source>
        <dbReference type="SAM" id="Phobius"/>
    </source>
</evidence>
<keyword evidence="9" id="KW-1185">Reference proteome</keyword>
<evidence type="ECO:0000313" key="9">
    <source>
        <dbReference type="Proteomes" id="UP000631421"/>
    </source>
</evidence>
<evidence type="ECO:0000256" key="2">
    <source>
        <dbReference type="ARBA" id="ARBA00022475"/>
    </source>
</evidence>
<dbReference type="EMBL" id="JACJPY010000113">
    <property type="protein sequence ID" value="MBD2152520.1"/>
    <property type="molecule type" value="Genomic_DNA"/>
</dbReference>
<keyword evidence="2" id="KW-1003">Cell membrane</keyword>
<comment type="subcellular location">
    <subcellularLocation>
        <location evidence="1">Cell membrane</location>
    </subcellularLocation>
</comment>
<reference evidence="8" key="2">
    <citation type="submission" date="2020-08" db="EMBL/GenBank/DDBJ databases">
        <authorList>
            <person name="Chen M."/>
            <person name="Teng W."/>
            <person name="Zhao L."/>
            <person name="Hu C."/>
            <person name="Zhou Y."/>
            <person name="Han B."/>
            <person name="Song L."/>
            <person name="Shu W."/>
        </authorList>
    </citation>
    <scope>NUCLEOTIDE SEQUENCE</scope>
    <source>
        <strain evidence="8">FACHB-1277</strain>
    </source>
</reference>
<keyword evidence="3 6" id="KW-0812">Transmembrane</keyword>
<keyword evidence="5 6" id="KW-0472">Membrane</keyword>
<evidence type="ECO:0000259" key="7">
    <source>
        <dbReference type="Pfam" id="PF13190"/>
    </source>
</evidence>
<gene>
    <name evidence="8" type="ORF">H6F44_20710</name>
</gene>
<evidence type="ECO:0000256" key="3">
    <source>
        <dbReference type="ARBA" id="ARBA00022692"/>
    </source>
</evidence>